<dbReference type="GO" id="GO:0003677">
    <property type="term" value="F:DNA binding"/>
    <property type="evidence" value="ECO:0007669"/>
    <property type="project" value="UniProtKB-KW"/>
</dbReference>
<keyword evidence="1" id="KW-0479">Metal-binding</keyword>
<dbReference type="InterPro" id="IPR021858">
    <property type="entry name" value="Fun_TF"/>
</dbReference>
<evidence type="ECO:0000313" key="10">
    <source>
        <dbReference type="Proteomes" id="UP000750334"/>
    </source>
</evidence>
<feature type="region of interest" description="Disordered" evidence="7">
    <location>
        <begin position="81"/>
        <end position="106"/>
    </location>
</feature>
<dbReference type="PROSITE" id="PS50048">
    <property type="entry name" value="ZN2_CY6_FUNGAL_2"/>
    <property type="match status" value="1"/>
</dbReference>
<evidence type="ECO:0000313" key="9">
    <source>
        <dbReference type="EMBL" id="KAG0671143.1"/>
    </source>
</evidence>
<comment type="caution">
    <text evidence="9">The sequence shown here is derived from an EMBL/GenBank/DDBJ whole genome shotgun (WGS) entry which is preliminary data.</text>
</comment>
<dbReference type="AlphaFoldDB" id="A0A9P6WDC7"/>
<feature type="compositionally biased region" description="Polar residues" evidence="7">
    <location>
        <begin position="234"/>
        <end position="250"/>
    </location>
</feature>
<keyword evidence="10" id="KW-1185">Reference proteome</keyword>
<feature type="region of interest" description="Disordered" evidence="7">
    <location>
        <begin position="233"/>
        <end position="272"/>
    </location>
</feature>
<dbReference type="EMBL" id="PUHR01000015">
    <property type="protein sequence ID" value="KAG0671143.1"/>
    <property type="molecule type" value="Genomic_DNA"/>
</dbReference>
<feature type="compositionally biased region" description="Polar residues" evidence="7">
    <location>
        <begin position="178"/>
        <end position="204"/>
    </location>
</feature>
<feature type="compositionally biased region" description="Low complexity" evidence="7">
    <location>
        <begin position="335"/>
        <end position="346"/>
    </location>
</feature>
<evidence type="ECO:0000256" key="7">
    <source>
        <dbReference type="SAM" id="MobiDB-lite"/>
    </source>
</evidence>
<feature type="region of interest" description="Disordered" evidence="7">
    <location>
        <begin position="648"/>
        <end position="670"/>
    </location>
</feature>
<feature type="compositionally biased region" description="Basic and acidic residues" evidence="7">
    <location>
        <begin position="655"/>
        <end position="668"/>
    </location>
</feature>
<evidence type="ECO:0000256" key="6">
    <source>
        <dbReference type="ARBA" id="ARBA00023242"/>
    </source>
</evidence>
<evidence type="ECO:0000256" key="3">
    <source>
        <dbReference type="ARBA" id="ARBA00023015"/>
    </source>
</evidence>
<dbReference type="InterPro" id="IPR050675">
    <property type="entry name" value="OAF3"/>
</dbReference>
<feature type="domain" description="Zn(2)-C6 fungal-type" evidence="8">
    <location>
        <begin position="27"/>
        <end position="55"/>
    </location>
</feature>
<accession>A0A9P6WDC7</accession>
<dbReference type="Pfam" id="PF11951">
    <property type="entry name" value="Fungal_trans_2"/>
    <property type="match status" value="1"/>
</dbReference>
<feature type="region of interest" description="Disordered" evidence="7">
    <location>
        <begin position="308"/>
        <end position="370"/>
    </location>
</feature>
<feature type="region of interest" description="Disordered" evidence="7">
    <location>
        <begin position="168"/>
        <end position="219"/>
    </location>
</feature>
<sequence length="951" mass="108564">MNNNNNNNKNKITKAATKSKRAKTFTGCWTCRARKVKCDLRRPSCVRCVRSGLECGGYDIKLRWSHLVQFDEFGTQINSSVTVSGPTSRGDSNNLNTDTYNPDKPTRFQRRNIEFVKYDEEYVYHEDMDDELTLLHAPPPEKVADGKTWIIKKFGVFLGKDRSIANENKNSLKRQKSTENSKNVSIESSPVPSRLNDNSNNGNAPIQIAHQKDNSQNRKDEAICPEIYEATMDDYSNNSNNKDTSVLTPSEDSKSVKTKSHSNPLDLSDPKMMGYSSDVTKFPGFEWISKELREDVLLSAFASQGTPFDSNVLVNSKSNGANVNDNSNYNNHPRQNNTQNSKQTQSLGNDADNNANHIEKDNETSTSLQPAVQSALHSLFQKPDVIDVNKLQSHLHEKTVTIHHSHDTIEIHAPDSQEGMPKTAIEVIDSKVSNYDSLTRTLKQSGIPYNISKSGLLVHGLTRFLLTYYYDKVADLMTVVALPDKNPWKRLYFPRALAALGDLAGLGYTSNSRNCLLNALLAVSCFNLKSKLPKNSKEQTLFLNLGIEFRTQATGFLKKCLSSTVLEERYKDVLTALLSMNSIDVVWGTMSDCKQHLDLGERFIEYRMEHRPKLSEKAKTLHRIFSFLKRIQDSTALNKIDSDEIVFSSNSPPNRDIETKNSNDETHSSTKVQMNGEFKEALDQRDGKIRIEFVQYNNRNINGQITTTSSPNEAGNISPPIFENLSSNSFIHTKSALNEKMDIVDIETLYGLPNSLILLFSDCVTIVRHTKYYNMKYIPVPRQFIEITQKFEKRLMKWKPEWEFYTNTSDKDTKTFIDDTIEALYYHTMSFYNALIIYYFSMARDLSNDFLQQYVSNALFHLQKMNSLIENKKVKIVPLIWQGFIAGCASTKEDEQEEYRKWVAKLAECGMGSYWGARQVMFEVWRRRSSGAHDDDWFSVYQDWEMNLMLS</sequence>
<feature type="compositionally biased region" description="Basic and acidic residues" evidence="7">
    <location>
        <begin position="210"/>
        <end position="219"/>
    </location>
</feature>
<dbReference type="SUPFAM" id="SSF57701">
    <property type="entry name" value="Zn2/Cys6 DNA-binding domain"/>
    <property type="match status" value="1"/>
</dbReference>
<reference evidence="9 10" key="1">
    <citation type="submission" date="2020-11" db="EMBL/GenBank/DDBJ databases">
        <title>Kefir isolates.</title>
        <authorList>
            <person name="Marcisauskas S."/>
            <person name="Kim Y."/>
            <person name="Blasche S."/>
        </authorList>
    </citation>
    <scope>NUCLEOTIDE SEQUENCE [LARGE SCALE GENOMIC DNA]</scope>
    <source>
        <strain evidence="9 10">OG2</strain>
    </source>
</reference>
<protein>
    <recommendedName>
        <fullName evidence="8">Zn(2)-C6 fungal-type domain-containing protein</fullName>
    </recommendedName>
</protein>
<feature type="compositionally biased region" description="Polar residues" evidence="7">
    <location>
        <begin position="308"/>
        <end position="334"/>
    </location>
</feature>
<keyword evidence="5" id="KW-0804">Transcription</keyword>
<dbReference type="Proteomes" id="UP000750334">
    <property type="component" value="Unassembled WGS sequence"/>
</dbReference>
<evidence type="ECO:0000256" key="2">
    <source>
        <dbReference type="ARBA" id="ARBA00022833"/>
    </source>
</evidence>
<dbReference type="GO" id="GO:0008270">
    <property type="term" value="F:zinc ion binding"/>
    <property type="evidence" value="ECO:0007669"/>
    <property type="project" value="InterPro"/>
</dbReference>
<dbReference type="Gene3D" id="4.10.240.10">
    <property type="entry name" value="Zn(2)-C6 fungal-type DNA-binding domain"/>
    <property type="match status" value="1"/>
</dbReference>
<evidence type="ECO:0000256" key="5">
    <source>
        <dbReference type="ARBA" id="ARBA00023163"/>
    </source>
</evidence>
<evidence type="ECO:0000256" key="4">
    <source>
        <dbReference type="ARBA" id="ARBA00023125"/>
    </source>
</evidence>
<organism evidence="9 10">
    <name type="scientific">Maudiozyma exigua</name>
    <name type="common">Yeast</name>
    <name type="synonym">Kazachstania exigua</name>
    <dbReference type="NCBI Taxonomy" id="34358"/>
    <lineage>
        <taxon>Eukaryota</taxon>
        <taxon>Fungi</taxon>
        <taxon>Dikarya</taxon>
        <taxon>Ascomycota</taxon>
        <taxon>Saccharomycotina</taxon>
        <taxon>Saccharomycetes</taxon>
        <taxon>Saccharomycetales</taxon>
        <taxon>Saccharomycetaceae</taxon>
        <taxon>Maudiozyma</taxon>
    </lineage>
</organism>
<dbReference type="OrthoDB" id="3477330at2759"/>
<keyword evidence="6" id="KW-0539">Nucleus</keyword>
<dbReference type="PANTHER" id="PTHR31069">
    <property type="entry name" value="OLEATE-ACTIVATED TRANSCRIPTION FACTOR 1-RELATED"/>
    <property type="match status" value="1"/>
</dbReference>
<feature type="compositionally biased region" description="Polar residues" evidence="7">
    <location>
        <begin position="81"/>
        <end position="100"/>
    </location>
</feature>
<dbReference type="CDD" id="cd00067">
    <property type="entry name" value="GAL4"/>
    <property type="match status" value="1"/>
</dbReference>
<dbReference type="PROSITE" id="PS00463">
    <property type="entry name" value="ZN2_CY6_FUNGAL_1"/>
    <property type="match status" value="1"/>
</dbReference>
<dbReference type="InterPro" id="IPR001138">
    <property type="entry name" value="Zn2Cys6_DnaBD"/>
</dbReference>
<name>A0A9P6WDC7_MAUEX</name>
<keyword evidence="2" id="KW-0862">Zinc</keyword>
<evidence type="ECO:0000259" key="8">
    <source>
        <dbReference type="PROSITE" id="PS50048"/>
    </source>
</evidence>
<dbReference type="InterPro" id="IPR036864">
    <property type="entry name" value="Zn2-C6_fun-type_DNA-bd_sf"/>
</dbReference>
<dbReference type="PANTHER" id="PTHR31069:SF32">
    <property type="entry name" value="ARGININE METABOLISM REGULATION PROTEIN II"/>
    <property type="match status" value="1"/>
</dbReference>
<keyword evidence="3" id="KW-0805">Transcription regulation</keyword>
<proteinExistence type="predicted"/>
<feature type="compositionally biased region" description="Polar residues" evidence="7">
    <location>
        <begin position="347"/>
        <end position="356"/>
    </location>
</feature>
<keyword evidence="4" id="KW-0238">DNA-binding</keyword>
<dbReference type="SMART" id="SM00066">
    <property type="entry name" value="GAL4"/>
    <property type="match status" value="1"/>
</dbReference>
<gene>
    <name evidence="9" type="ORF">C6P45_001156</name>
</gene>
<evidence type="ECO:0000256" key="1">
    <source>
        <dbReference type="ARBA" id="ARBA00022723"/>
    </source>
</evidence>
<dbReference type="Pfam" id="PF00172">
    <property type="entry name" value="Zn_clus"/>
    <property type="match status" value="1"/>
</dbReference>
<dbReference type="GO" id="GO:0000981">
    <property type="term" value="F:DNA-binding transcription factor activity, RNA polymerase II-specific"/>
    <property type="evidence" value="ECO:0007669"/>
    <property type="project" value="InterPro"/>
</dbReference>